<accession>A0AAD7P0B6</accession>
<sequence>MYWVRGTQLLMTAGYTSRYFRQWRVGPSSLTILGEHHFLLTNLRRVRPTWIHWYETNEFLYRPPLGPVRIEPITGELSVTICSGRYLRRVFMSREEPRQFRVSKREILARLPEGWEVAGGFGVGVYHIPGTSYPLSVFSFFNASEAVSSHPFRLRLRGGPQGCGSLLRSLEGVMEPGTLDVDEGEGRLAYLMQTPSGEMMVNIIDLV</sequence>
<evidence type="ECO:0000313" key="1">
    <source>
        <dbReference type="EMBL" id="KAJ7783146.1"/>
    </source>
</evidence>
<reference evidence="1" key="1">
    <citation type="submission" date="2023-03" db="EMBL/GenBank/DDBJ databases">
        <title>Massive genome expansion in bonnet fungi (Mycena s.s.) driven by repeated elements and novel gene families across ecological guilds.</title>
        <authorList>
            <consortium name="Lawrence Berkeley National Laboratory"/>
            <person name="Harder C.B."/>
            <person name="Miyauchi S."/>
            <person name="Viragh M."/>
            <person name="Kuo A."/>
            <person name="Thoen E."/>
            <person name="Andreopoulos B."/>
            <person name="Lu D."/>
            <person name="Skrede I."/>
            <person name="Drula E."/>
            <person name="Henrissat B."/>
            <person name="Morin E."/>
            <person name="Kohler A."/>
            <person name="Barry K."/>
            <person name="LaButti K."/>
            <person name="Morin E."/>
            <person name="Salamov A."/>
            <person name="Lipzen A."/>
            <person name="Mereny Z."/>
            <person name="Hegedus B."/>
            <person name="Baldrian P."/>
            <person name="Stursova M."/>
            <person name="Weitz H."/>
            <person name="Taylor A."/>
            <person name="Grigoriev I.V."/>
            <person name="Nagy L.G."/>
            <person name="Martin F."/>
            <person name="Kauserud H."/>
        </authorList>
    </citation>
    <scope>NUCLEOTIDE SEQUENCE</scope>
    <source>
        <strain evidence="1">CBHHK182m</strain>
    </source>
</reference>
<gene>
    <name evidence="1" type="ORF">B0H16DRAFT_1495568</name>
</gene>
<dbReference type="Proteomes" id="UP001215598">
    <property type="component" value="Unassembled WGS sequence"/>
</dbReference>
<name>A0AAD7P0B6_9AGAR</name>
<keyword evidence="2" id="KW-1185">Reference proteome</keyword>
<dbReference type="EMBL" id="JARKIB010000003">
    <property type="protein sequence ID" value="KAJ7783146.1"/>
    <property type="molecule type" value="Genomic_DNA"/>
</dbReference>
<evidence type="ECO:0000313" key="2">
    <source>
        <dbReference type="Proteomes" id="UP001215598"/>
    </source>
</evidence>
<comment type="caution">
    <text evidence="1">The sequence shown here is derived from an EMBL/GenBank/DDBJ whole genome shotgun (WGS) entry which is preliminary data.</text>
</comment>
<protein>
    <submittedName>
        <fullName evidence="1">Uncharacterized protein</fullName>
    </submittedName>
</protein>
<dbReference type="AlphaFoldDB" id="A0AAD7P0B6"/>
<proteinExistence type="predicted"/>
<organism evidence="1 2">
    <name type="scientific">Mycena metata</name>
    <dbReference type="NCBI Taxonomy" id="1033252"/>
    <lineage>
        <taxon>Eukaryota</taxon>
        <taxon>Fungi</taxon>
        <taxon>Dikarya</taxon>
        <taxon>Basidiomycota</taxon>
        <taxon>Agaricomycotina</taxon>
        <taxon>Agaricomycetes</taxon>
        <taxon>Agaricomycetidae</taxon>
        <taxon>Agaricales</taxon>
        <taxon>Marasmiineae</taxon>
        <taxon>Mycenaceae</taxon>
        <taxon>Mycena</taxon>
    </lineage>
</organism>